<gene>
    <name evidence="2" type="ORF">BSTAB16_5646</name>
</gene>
<keyword evidence="1" id="KW-1133">Transmembrane helix</keyword>
<evidence type="ECO:0000313" key="2">
    <source>
        <dbReference type="EMBL" id="VBB15450.1"/>
    </source>
</evidence>
<keyword evidence="1" id="KW-0472">Membrane</keyword>
<feature type="transmembrane region" description="Helical" evidence="1">
    <location>
        <begin position="91"/>
        <end position="112"/>
    </location>
</feature>
<feature type="transmembrane region" description="Helical" evidence="1">
    <location>
        <begin position="32"/>
        <end position="51"/>
    </location>
</feature>
<evidence type="ECO:0000313" key="3">
    <source>
        <dbReference type="Proteomes" id="UP000268684"/>
    </source>
</evidence>
<dbReference type="Proteomes" id="UP000268684">
    <property type="component" value="Chromosome II"/>
</dbReference>
<evidence type="ECO:0008006" key="4">
    <source>
        <dbReference type="Google" id="ProtNLM"/>
    </source>
</evidence>
<reference evidence="2 3" key="1">
    <citation type="submission" date="2017-11" db="EMBL/GenBank/DDBJ databases">
        <authorList>
            <person name="Seth-Smith MB H."/>
        </authorList>
    </citation>
    <scope>NUCLEOTIDE SEQUENCE [LARGE SCALE GENOMIC DNA]</scope>
    <source>
        <strain evidence="2">E</strain>
    </source>
</reference>
<accession>A0AAJ5T7D3</accession>
<dbReference type="EMBL" id="LR025743">
    <property type="protein sequence ID" value="VBB15450.1"/>
    <property type="molecule type" value="Genomic_DNA"/>
</dbReference>
<protein>
    <recommendedName>
        <fullName evidence="4">Transmembrane protein</fullName>
    </recommendedName>
</protein>
<keyword evidence="1" id="KW-0812">Transmembrane</keyword>
<organism evidence="2 3">
    <name type="scientific">Burkholderia stabilis</name>
    <dbReference type="NCBI Taxonomy" id="95485"/>
    <lineage>
        <taxon>Bacteria</taxon>
        <taxon>Pseudomonadati</taxon>
        <taxon>Pseudomonadota</taxon>
        <taxon>Betaproteobacteria</taxon>
        <taxon>Burkholderiales</taxon>
        <taxon>Burkholderiaceae</taxon>
        <taxon>Burkholderia</taxon>
        <taxon>Burkholderia cepacia complex</taxon>
    </lineage>
</organism>
<name>A0AAJ5T7D3_9BURK</name>
<evidence type="ECO:0000256" key="1">
    <source>
        <dbReference type="SAM" id="Phobius"/>
    </source>
</evidence>
<dbReference type="AlphaFoldDB" id="A0AAJ5T7D3"/>
<sequence>MKRTARPPTVFARRKGVVSAIPTVLPTHVASAINLALSAALWIAVSSALLYSQGRAYRDAYLITYGVDAELLPWDRGALSYWGMVVGVQGFFESILLPTVAISMWFVLVWMVKEWLLKRYGSRTTSRAPTSEPRSIPFVIWGCFGVAAATAFVGVVLLGFQWIQYKAERRGEDDAQREMRMINNCVRSIFNSSDFRPVHVERAIAGGRETYDGFIATCTDKRCALYDPLQRRTQVVPLDQIIRFDTVRPEQVYWQGSSDVPPK</sequence>
<keyword evidence="3" id="KW-1185">Reference proteome</keyword>
<feature type="transmembrane region" description="Helical" evidence="1">
    <location>
        <begin position="138"/>
        <end position="160"/>
    </location>
</feature>
<proteinExistence type="predicted"/>